<dbReference type="PROSITE" id="PS51725">
    <property type="entry name" value="ABM"/>
    <property type="match status" value="1"/>
</dbReference>
<dbReference type="EMBL" id="LELG01000215">
    <property type="protein sequence ID" value="KMQ79952.1"/>
    <property type="molecule type" value="Genomic_DNA"/>
</dbReference>
<name>A0ABR5HKU6_9BURK</name>
<accession>A0ABR5HKU6</accession>
<dbReference type="Gene3D" id="3.30.70.100">
    <property type="match status" value="1"/>
</dbReference>
<comment type="caution">
    <text evidence="3">The sequence shown here is derived from an EMBL/GenBank/DDBJ whole genome shotgun (WGS) entry which is preliminary data.</text>
</comment>
<dbReference type="Pfam" id="PF03992">
    <property type="entry name" value="ABM"/>
    <property type="match status" value="1"/>
</dbReference>
<organism evidence="3 4">
    <name type="scientific">Candidatus Burkholderia pumila</name>
    <dbReference type="NCBI Taxonomy" id="1090375"/>
    <lineage>
        <taxon>Bacteria</taxon>
        <taxon>Pseudomonadati</taxon>
        <taxon>Pseudomonadota</taxon>
        <taxon>Betaproteobacteria</taxon>
        <taxon>Burkholderiales</taxon>
        <taxon>Burkholderiaceae</taxon>
        <taxon>Burkholderia</taxon>
    </lineage>
</organism>
<proteinExistence type="predicted"/>
<dbReference type="InterPro" id="IPR007138">
    <property type="entry name" value="ABM_dom"/>
</dbReference>
<evidence type="ECO:0000313" key="4">
    <source>
        <dbReference type="Proteomes" id="UP000242951"/>
    </source>
</evidence>
<gene>
    <name evidence="3" type="ORF">BPMI_03730</name>
</gene>
<feature type="compositionally biased region" description="Basic and acidic residues" evidence="1">
    <location>
        <begin position="132"/>
        <end position="146"/>
    </location>
</feature>
<evidence type="ECO:0000256" key="1">
    <source>
        <dbReference type="SAM" id="MobiDB-lite"/>
    </source>
</evidence>
<keyword evidence="4" id="KW-1185">Reference proteome</keyword>
<protein>
    <submittedName>
        <fullName evidence="3">Flavoredoxin</fullName>
    </submittedName>
</protein>
<feature type="domain" description="ABM" evidence="2">
    <location>
        <begin position="46"/>
        <end position="139"/>
    </location>
</feature>
<dbReference type="InterPro" id="IPR011008">
    <property type="entry name" value="Dimeric_a/b-barrel"/>
</dbReference>
<dbReference type="SUPFAM" id="SSF54909">
    <property type="entry name" value="Dimeric alpha+beta barrel"/>
    <property type="match status" value="1"/>
</dbReference>
<reference evidence="3 4" key="1">
    <citation type="submission" date="2015-06" db="EMBL/GenBank/DDBJ databases">
        <title>Comparative genomics of Burkholderia leaf nodule symbionts.</title>
        <authorList>
            <person name="Carlier A."/>
            <person name="Eberl L."/>
            <person name="Pinto-Carbo M."/>
        </authorList>
    </citation>
    <scope>NUCLEOTIDE SEQUENCE [LARGE SCALE GENOMIC DNA]</scope>
    <source>
        <strain evidence="3 4">UZHbot3</strain>
    </source>
</reference>
<evidence type="ECO:0000313" key="3">
    <source>
        <dbReference type="EMBL" id="KMQ79952.1"/>
    </source>
</evidence>
<sequence>MGASPEIMSAFGVSVASVPRAAALATVLMCSVGAGALYAQEPDKTIVRIAELVIDPTRLDAYKAAVKEGMEDAIRLEPGVLAIYLVAQKDKPNSLRFFEIYASEEAYQAHINSLHTSKVHGGDTVEDPITQIDRDSRRQPSRARER</sequence>
<dbReference type="Proteomes" id="UP000242951">
    <property type="component" value="Unassembled WGS sequence"/>
</dbReference>
<feature type="region of interest" description="Disordered" evidence="1">
    <location>
        <begin position="118"/>
        <end position="146"/>
    </location>
</feature>
<evidence type="ECO:0000259" key="2">
    <source>
        <dbReference type="PROSITE" id="PS51725"/>
    </source>
</evidence>